<gene>
    <name evidence="2" type="ORF">SAMN04488540_107134</name>
</gene>
<protein>
    <submittedName>
        <fullName evidence="2">DNA-binding transcriptional regulator, MarR family</fullName>
    </submittedName>
</protein>
<dbReference type="AlphaFoldDB" id="A0A1G8T7T7"/>
<evidence type="ECO:0000259" key="1">
    <source>
        <dbReference type="PROSITE" id="PS50995"/>
    </source>
</evidence>
<dbReference type="Pfam" id="PF01047">
    <property type="entry name" value="MarR"/>
    <property type="match status" value="1"/>
</dbReference>
<reference evidence="3" key="1">
    <citation type="submission" date="2016-10" db="EMBL/GenBank/DDBJ databases">
        <authorList>
            <person name="Varghese N."/>
            <person name="Submissions S."/>
        </authorList>
    </citation>
    <scope>NUCLEOTIDE SEQUENCE [LARGE SCALE GENOMIC DNA]</scope>
    <source>
        <strain evidence="3">DSM 23317</strain>
    </source>
</reference>
<dbReference type="PANTHER" id="PTHR33164:SF95">
    <property type="entry name" value="TRANSCRIPTIONAL REGULATOR"/>
    <property type="match status" value="1"/>
</dbReference>
<dbReference type="RefSeq" id="WP_090365209.1">
    <property type="nucleotide sequence ID" value="NZ_FNEM01000007.1"/>
</dbReference>
<keyword evidence="2" id="KW-0238">DNA-binding</keyword>
<dbReference type="GO" id="GO:0006950">
    <property type="term" value="P:response to stress"/>
    <property type="evidence" value="ECO:0007669"/>
    <property type="project" value="TreeGrafter"/>
</dbReference>
<proteinExistence type="predicted"/>
<dbReference type="InterPro" id="IPR039422">
    <property type="entry name" value="MarR/SlyA-like"/>
</dbReference>
<dbReference type="EMBL" id="FNEM01000007">
    <property type="protein sequence ID" value="SDJ37484.1"/>
    <property type="molecule type" value="Genomic_DNA"/>
</dbReference>
<dbReference type="PANTHER" id="PTHR33164">
    <property type="entry name" value="TRANSCRIPTIONAL REGULATOR, MARR FAMILY"/>
    <property type="match status" value="1"/>
</dbReference>
<dbReference type="InterPro" id="IPR036390">
    <property type="entry name" value="WH_DNA-bd_sf"/>
</dbReference>
<dbReference type="Proteomes" id="UP000199527">
    <property type="component" value="Unassembled WGS sequence"/>
</dbReference>
<dbReference type="SMART" id="SM00347">
    <property type="entry name" value="HTH_MARR"/>
    <property type="match status" value="1"/>
</dbReference>
<dbReference type="InterPro" id="IPR036388">
    <property type="entry name" value="WH-like_DNA-bd_sf"/>
</dbReference>
<dbReference type="Gene3D" id="1.10.10.10">
    <property type="entry name" value="Winged helix-like DNA-binding domain superfamily/Winged helix DNA-binding domain"/>
    <property type="match status" value="1"/>
</dbReference>
<organism evidence="2 3">
    <name type="scientific">Ferrimonas sediminum</name>
    <dbReference type="NCBI Taxonomy" id="718193"/>
    <lineage>
        <taxon>Bacteria</taxon>
        <taxon>Pseudomonadati</taxon>
        <taxon>Pseudomonadota</taxon>
        <taxon>Gammaproteobacteria</taxon>
        <taxon>Alteromonadales</taxon>
        <taxon>Ferrimonadaceae</taxon>
        <taxon>Ferrimonas</taxon>
    </lineage>
</organism>
<feature type="domain" description="HTH marR-type" evidence="1">
    <location>
        <begin position="12"/>
        <end position="145"/>
    </location>
</feature>
<name>A0A1G8T7T7_9GAMM</name>
<dbReference type="GO" id="GO:0003677">
    <property type="term" value="F:DNA binding"/>
    <property type="evidence" value="ECO:0007669"/>
    <property type="project" value="UniProtKB-KW"/>
</dbReference>
<dbReference type="OrthoDB" id="5869263at2"/>
<evidence type="ECO:0000313" key="3">
    <source>
        <dbReference type="Proteomes" id="UP000199527"/>
    </source>
</evidence>
<dbReference type="SUPFAM" id="SSF46785">
    <property type="entry name" value="Winged helix' DNA-binding domain"/>
    <property type="match status" value="1"/>
</dbReference>
<dbReference type="GO" id="GO:0003700">
    <property type="term" value="F:DNA-binding transcription factor activity"/>
    <property type="evidence" value="ECO:0007669"/>
    <property type="project" value="InterPro"/>
</dbReference>
<keyword evidence="3" id="KW-1185">Reference proteome</keyword>
<dbReference type="PRINTS" id="PR00598">
    <property type="entry name" value="HTHMARR"/>
</dbReference>
<accession>A0A1G8T7T7</accession>
<evidence type="ECO:0000313" key="2">
    <source>
        <dbReference type="EMBL" id="SDJ37484.1"/>
    </source>
</evidence>
<dbReference type="PROSITE" id="PS50995">
    <property type="entry name" value="HTH_MARR_2"/>
    <property type="match status" value="1"/>
</dbReference>
<dbReference type="InterPro" id="IPR000835">
    <property type="entry name" value="HTH_MarR-typ"/>
</dbReference>
<sequence>MTQSITSITALDNSITFLMGLAQKQYRALCTQRLMAEFDISLEMVGAMRVLQQLGCIPQQQLADVLKRNRSVVKRLVDNCIKRGLIEASKSDTNKKARMLSLTAEGQRINEACTPVINAISKEFFAVVSPQEQQQLMGVLKKLVRNDVRVD</sequence>